<dbReference type="Gene3D" id="1.10.579.10">
    <property type="entry name" value="DNA Cyclobutane Dipyrimidine Photolyase, subunit A, domain 3"/>
    <property type="match status" value="1"/>
</dbReference>
<sequence length="503" mass="56889">MSSADRIPEIRRRNLNGGDVRTDGSYVLYWMIAARRARWNFALDRAVELAGNLNRPLIVLETLYADDRWASDRTHRFVIDGMADNARAFSGTGILYYPYVEPTAGAGKGLIEHLAAHACTVVTDDYPAFFFPRVITAAARKLPVRLEAVDTHGLLPMRATGNVFARAFDFRRFLRRELAPHLSITPHRALLSGHLPPLERLPEGVADRWPQAGPALLNGDITLASSVPIDHTVPPVLYSGGARAGRRTLQRFLDQRLARYCDQRNHPDSDATSGLSPYLHFGHVSAHEVLAEIAARENWSAKDISGSATGGSSGWWGMDGAAESFLDELVTWRELGFNFCAHRGDYNQFESLPNWARATLQRHACDRRPHLYTLEQFEDAQTHDELWNAAQNQLVIEGRIHNYLRMLWGKKILHWSESPQAALEIMIELNNRYAVDGRDPNSYSGIFWVLGRYDRAWGPEREVFGMIRYMSSVNTRRKLRVREYIKRWSNRASCGVSDAGVHA</sequence>
<dbReference type="PROSITE" id="PS51645">
    <property type="entry name" value="PHR_CRY_ALPHA_BETA"/>
    <property type="match status" value="1"/>
</dbReference>
<evidence type="ECO:0000256" key="12">
    <source>
        <dbReference type="ARBA" id="ARBA00033999"/>
    </source>
</evidence>
<dbReference type="AlphaFoldDB" id="A0AAJ1AJJ5"/>
<organism evidence="14 15">
    <name type="scientific">Candidatus Methylomirabilis tolerans</name>
    <dbReference type="NCBI Taxonomy" id="3123416"/>
    <lineage>
        <taxon>Bacteria</taxon>
        <taxon>Candidatus Methylomirabilota</taxon>
        <taxon>Candidatus Methylomirabilia</taxon>
        <taxon>Candidatus Methylomirabilales</taxon>
        <taxon>Candidatus Methylomirabilaceae</taxon>
        <taxon>Candidatus Methylomirabilis</taxon>
    </lineage>
</organism>
<comment type="cofactor">
    <cofactor evidence="1">
        <name>FAD</name>
        <dbReference type="ChEBI" id="CHEBI:57692"/>
    </cofactor>
</comment>
<comment type="caution">
    <text evidence="14">The sequence shown here is derived from an EMBL/GenBank/DDBJ whole genome shotgun (WGS) entry which is preliminary data.</text>
</comment>
<evidence type="ECO:0000256" key="2">
    <source>
        <dbReference type="ARBA" id="ARBA00006409"/>
    </source>
</evidence>
<comment type="similarity">
    <text evidence="2">Belongs to the DNA photolyase class-2 family.</text>
</comment>
<evidence type="ECO:0000256" key="9">
    <source>
        <dbReference type="ARBA" id="ARBA00023204"/>
    </source>
</evidence>
<evidence type="ECO:0000256" key="1">
    <source>
        <dbReference type="ARBA" id="ARBA00001974"/>
    </source>
</evidence>
<evidence type="ECO:0000256" key="6">
    <source>
        <dbReference type="ARBA" id="ARBA00022763"/>
    </source>
</evidence>
<dbReference type="GO" id="GO:0003904">
    <property type="term" value="F:deoxyribodipyrimidine photo-lyase activity"/>
    <property type="evidence" value="ECO:0007669"/>
    <property type="project" value="UniProtKB-EC"/>
</dbReference>
<dbReference type="InterPro" id="IPR006050">
    <property type="entry name" value="DNA_photolyase_N"/>
</dbReference>
<dbReference type="EC" id="4.1.99.3" evidence="3"/>
<evidence type="ECO:0000313" key="14">
    <source>
        <dbReference type="EMBL" id="MBZ0159745.1"/>
    </source>
</evidence>
<protein>
    <recommendedName>
        <fullName evidence="4">Deoxyribodipyrimidine photo-lyase</fullName>
        <ecNumber evidence="3">4.1.99.3</ecNumber>
    </recommendedName>
    <alternativeName>
        <fullName evidence="11">DNA photolyase</fullName>
    </alternativeName>
</protein>
<dbReference type="InterPro" id="IPR036134">
    <property type="entry name" value="Crypto/Photolyase_FAD-like_sf"/>
</dbReference>
<name>A0AAJ1AJJ5_9BACT</name>
<keyword evidence="10" id="KW-0456">Lyase</keyword>
<dbReference type="InterPro" id="IPR014729">
    <property type="entry name" value="Rossmann-like_a/b/a_fold"/>
</dbReference>
<evidence type="ECO:0000256" key="3">
    <source>
        <dbReference type="ARBA" id="ARBA00013149"/>
    </source>
</evidence>
<dbReference type="Gene3D" id="3.40.50.620">
    <property type="entry name" value="HUPs"/>
    <property type="match status" value="1"/>
</dbReference>
<comment type="catalytic activity">
    <reaction evidence="12">
        <text>cyclobutadipyrimidine (in DNA) = 2 pyrimidine residues (in DNA).</text>
        <dbReference type="EC" id="4.1.99.3"/>
    </reaction>
</comment>
<dbReference type="GO" id="GO:0003677">
    <property type="term" value="F:DNA binding"/>
    <property type="evidence" value="ECO:0007669"/>
    <property type="project" value="UniProtKB-KW"/>
</dbReference>
<evidence type="ECO:0000256" key="7">
    <source>
        <dbReference type="ARBA" id="ARBA00022827"/>
    </source>
</evidence>
<dbReference type="InterPro" id="IPR036155">
    <property type="entry name" value="Crypto/Photolyase_N_sf"/>
</dbReference>
<dbReference type="FunFam" id="1.10.579.10:FF:000002">
    <property type="entry name" value="Deoxyribodipyrimidine photolyase"/>
    <property type="match status" value="1"/>
</dbReference>
<dbReference type="SUPFAM" id="SSF48173">
    <property type="entry name" value="Cryptochrome/photolyase FAD-binding domain"/>
    <property type="match status" value="1"/>
</dbReference>
<keyword evidence="9" id="KW-0234">DNA repair</keyword>
<dbReference type="GO" id="GO:0000719">
    <property type="term" value="P:photoreactive repair"/>
    <property type="evidence" value="ECO:0007669"/>
    <property type="project" value="TreeGrafter"/>
</dbReference>
<evidence type="ECO:0000313" key="15">
    <source>
        <dbReference type="Proteomes" id="UP001197609"/>
    </source>
</evidence>
<evidence type="ECO:0000256" key="4">
    <source>
        <dbReference type="ARBA" id="ARBA00014046"/>
    </source>
</evidence>
<evidence type="ECO:0000256" key="8">
    <source>
        <dbReference type="ARBA" id="ARBA00023125"/>
    </source>
</evidence>
<keyword evidence="7" id="KW-0274">FAD</keyword>
<evidence type="ECO:0000259" key="13">
    <source>
        <dbReference type="PROSITE" id="PS51645"/>
    </source>
</evidence>
<dbReference type="PANTHER" id="PTHR10211:SF0">
    <property type="entry name" value="DEOXYRIBODIPYRIMIDINE PHOTO-LYASE"/>
    <property type="match status" value="1"/>
</dbReference>
<proteinExistence type="inferred from homology"/>
<gene>
    <name evidence="14" type="ORF">K8G79_06390</name>
</gene>
<reference evidence="14 15" key="1">
    <citation type="journal article" date="2021" name="bioRxiv">
        <title>Unraveling nitrogen, sulfur and carbon metabolic pathways and microbial community transcriptional responses to substrate deprivation and toxicity stresses in a bioreactor mimicking anoxic brackish coastal sediment conditions.</title>
        <authorList>
            <person name="Martins P.D."/>
            <person name="Echeveste M.J."/>
            <person name="Arshad A."/>
            <person name="Kurth J."/>
            <person name="Ouboter H."/>
            <person name="Jetten M.S.M."/>
            <person name="Welte C.U."/>
        </authorList>
    </citation>
    <scope>NUCLEOTIDE SEQUENCE [LARGE SCALE GENOMIC DNA]</scope>
    <source>
        <strain evidence="14">MAG_38</strain>
    </source>
</reference>
<evidence type="ECO:0000256" key="5">
    <source>
        <dbReference type="ARBA" id="ARBA00022630"/>
    </source>
</evidence>
<dbReference type="SUPFAM" id="SSF52425">
    <property type="entry name" value="Cryptochrome/photolyase, N-terminal domain"/>
    <property type="match status" value="1"/>
</dbReference>
<evidence type="ECO:0000256" key="10">
    <source>
        <dbReference type="ARBA" id="ARBA00023239"/>
    </source>
</evidence>
<dbReference type="EMBL" id="JAIOIU010000080">
    <property type="protein sequence ID" value="MBZ0159745.1"/>
    <property type="molecule type" value="Genomic_DNA"/>
</dbReference>
<keyword evidence="5" id="KW-0285">Flavoprotein</keyword>
<feature type="domain" description="Photolyase/cryptochrome alpha/beta" evidence="13">
    <location>
        <begin position="25"/>
        <end position="157"/>
    </location>
</feature>
<dbReference type="InterPro" id="IPR052219">
    <property type="entry name" value="Photolyase_Class-2"/>
</dbReference>
<dbReference type="Proteomes" id="UP001197609">
    <property type="component" value="Unassembled WGS sequence"/>
</dbReference>
<accession>A0AAJ1AJJ5</accession>
<keyword evidence="6" id="KW-0227">DNA damage</keyword>
<keyword evidence="8" id="KW-0238">DNA-binding</keyword>
<evidence type="ECO:0000256" key="11">
    <source>
        <dbReference type="ARBA" id="ARBA00031671"/>
    </source>
</evidence>
<dbReference type="Gene3D" id="1.25.40.80">
    <property type="match status" value="1"/>
</dbReference>
<dbReference type="PANTHER" id="PTHR10211">
    <property type="entry name" value="DEOXYRIBODIPYRIMIDINE PHOTOLYASE"/>
    <property type="match status" value="1"/>
</dbReference>